<proteinExistence type="predicted"/>
<reference evidence="2 3" key="1">
    <citation type="submission" date="2016-05" db="EMBL/GenBank/DDBJ databases">
        <title>Complete genome sequence of a phthalic acid esters degrading Mycobacterium sp. YC-RL4.</title>
        <authorList>
            <person name="Ren L."/>
            <person name="Fan S."/>
            <person name="Ruth N."/>
            <person name="Jia Y."/>
            <person name="Wang J."/>
            <person name="Qiao C."/>
        </authorList>
    </citation>
    <scope>NUCLEOTIDE SEQUENCE [LARGE SCALE GENOMIC DNA]</scope>
    <source>
        <strain evidence="2 3">YC-RL4</strain>
        <plasmid evidence="3">pmyc1</plasmid>
    </source>
</reference>
<keyword evidence="1" id="KW-1133">Transmembrane helix</keyword>
<protein>
    <submittedName>
        <fullName evidence="2">Uncharacterized protein</fullName>
    </submittedName>
</protein>
<evidence type="ECO:0000256" key="1">
    <source>
        <dbReference type="SAM" id="Phobius"/>
    </source>
</evidence>
<organism evidence="2 3">
    <name type="scientific">Mycobacterium adipatum</name>
    <dbReference type="NCBI Taxonomy" id="1682113"/>
    <lineage>
        <taxon>Bacteria</taxon>
        <taxon>Bacillati</taxon>
        <taxon>Actinomycetota</taxon>
        <taxon>Actinomycetes</taxon>
        <taxon>Mycobacteriales</taxon>
        <taxon>Mycobacteriaceae</taxon>
        <taxon>Mycobacterium</taxon>
    </lineage>
</organism>
<keyword evidence="3" id="KW-1185">Reference proteome</keyword>
<keyword evidence="2" id="KW-0614">Plasmid</keyword>
<feature type="transmembrane region" description="Helical" evidence="1">
    <location>
        <begin position="12"/>
        <end position="32"/>
    </location>
</feature>
<name>A0A172UW80_9MYCO</name>
<geneLocation type="plasmid" evidence="3">
    <name>pmyc1</name>
</geneLocation>
<evidence type="ECO:0000313" key="3">
    <source>
        <dbReference type="Proteomes" id="UP000077143"/>
    </source>
</evidence>
<sequence length="68" mass="7399">MIGGLVRVVARQARMLVLVAVLAGAANHYLGIPVSVTLGYALVGWWLWVALRVPVRMVRRHAGGRPAR</sequence>
<dbReference type="AlphaFoldDB" id="A0A172UW80"/>
<dbReference type="RefSeq" id="WP_068003909.1">
    <property type="nucleotide sequence ID" value="NZ_CP015597.1"/>
</dbReference>
<gene>
    <name evidence="2" type="ORF">A7U43_27680</name>
</gene>
<evidence type="ECO:0000313" key="2">
    <source>
        <dbReference type="EMBL" id="ANE83326.1"/>
    </source>
</evidence>
<keyword evidence="1" id="KW-0812">Transmembrane</keyword>
<dbReference type="Proteomes" id="UP000077143">
    <property type="component" value="Plasmid pMYC1"/>
</dbReference>
<feature type="transmembrane region" description="Helical" evidence="1">
    <location>
        <begin position="38"/>
        <end position="55"/>
    </location>
</feature>
<dbReference type="EMBL" id="CP015597">
    <property type="protein sequence ID" value="ANE83326.1"/>
    <property type="molecule type" value="Genomic_DNA"/>
</dbReference>
<accession>A0A172UW80</accession>
<dbReference type="KEGG" id="madi:A7U43_27680"/>
<keyword evidence="1" id="KW-0472">Membrane</keyword>